<keyword evidence="6" id="KW-0489">Methyltransferase</keyword>
<dbReference type="GO" id="GO:0008168">
    <property type="term" value="F:methyltransferase activity"/>
    <property type="evidence" value="ECO:0007669"/>
    <property type="project" value="UniProtKB-KW"/>
</dbReference>
<dbReference type="GO" id="GO:0012505">
    <property type="term" value="C:endomembrane system"/>
    <property type="evidence" value="ECO:0007669"/>
    <property type="project" value="UniProtKB-SubCell"/>
</dbReference>
<dbReference type="OrthoDB" id="941586at2"/>
<dbReference type="InterPro" id="IPR052527">
    <property type="entry name" value="Metal_cation-efflux_comp"/>
</dbReference>
<evidence type="ECO:0000256" key="4">
    <source>
        <dbReference type="ARBA" id="ARBA00023136"/>
    </source>
</evidence>
<protein>
    <submittedName>
        <fullName evidence="6">Isoprenylcysteine carboxylmethyltransferase family protein</fullName>
    </submittedName>
</protein>
<dbReference type="InterPro" id="IPR007318">
    <property type="entry name" value="Phopholipid_MeTrfase"/>
</dbReference>
<keyword evidence="2 5" id="KW-0812">Transmembrane</keyword>
<dbReference type="Pfam" id="PF04191">
    <property type="entry name" value="PEMT"/>
    <property type="match status" value="1"/>
</dbReference>
<evidence type="ECO:0000256" key="3">
    <source>
        <dbReference type="ARBA" id="ARBA00022989"/>
    </source>
</evidence>
<keyword evidence="6" id="KW-0808">Transferase</keyword>
<keyword evidence="4 5" id="KW-0472">Membrane</keyword>
<feature type="transmembrane region" description="Helical" evidence="5">
    <location>
        <begin position="81"/>
        <end position="100"/>
    </location>
</feature>
<gene>
    <name evidence="6" type="ORF">FNM00_04740</name>
</gene>
<dbReference type="AlphaFoldDB" id="A0A554SHA6"/>
<proteinExistence type="predicted"/>
<feature type="transmembrane region" description="Helical" evidence="5">
    <location>
        <begin position="47"/>
        <end position="69"/>
    </location>
</feature>
<reference evidence="6 7" key="1">
    <citation type="submission" date="2019-07" db="EMBL/GenBank/DDBJ databases">
        <authorList>
            <person name="Zhao L.H."/>
        </authorList>
    </citation>
    <scope>NUCLEOTIDE SEQUENCE [LARGE SCALE GENOMIC DNA]</scope>
    <source>
        <strain evidence="6 7">Co35</strain>
    </source>
</reference>
<accession>A0A554SHA6</accession>
<evidence type="ECO:0000256" key="5">
    <source>
        <dbReference type="SAM" id="Phobius"/>
    </source>
</evidence>
<name>A0A554SHA6_9ACTN</name>
<evidence type="ECO:0000256" key="1">
    <source>
        <dbReference type="ARBA" id="ARBA00004127"/>
    </source>
</evidence>
<evidence type="ECO:0000313" key="6">
    <source>
        <dbReference type="EMBL" id="TSD65730.1"/>
    </source>
</evidence>
<comment type="subcellular location">
    <subcellularLocation>
        <location evidence="1">Endomembrane system</location>
        <topology evidence="1">Multi-pass membrane protein</topology>
    </subcellularLocation>
</comment>
<dbReference type="Gene3D" id="1.20.120.1630">
    <property type="match status" value="1"/>
</dbReference>
<dbReference type="RefSeq" id="WP_143911942.1">
    <property type="nucleotide sequence ID" value="NZ_VLNT01000002.1"/>
</dbReference>
<dbReference type="GO" id="GO:0032259">
    <property type="term" value="P:methylation"/>
    <property type="evidence" value="ECO:0007669"/>
    <property type="project" value="UniProtKB-KW"/>
</dbReference>
<sequence>MNTAAIALALYLAYLAIAFGLRTWLLYRRTGTTGFHGLTGPLGSPGWWGGVGFIAALLTGLAAPILQLIGLIDPVTVLDTTAGYLIGLALTLTGTVFTLAAQQAMGQHWRVGVRKDERTELVRTGVFAVVRNPFFSGLLITATGLALLTPNLIALVALTALVTAIELQVRAVEEPYLHSTHTADYDDYAARVGRFAPRIGKLRPIAPTAKRAG</sequence>
<keyword evidence="7" id="KW-1185">Reference proteome</keyword>
<dbReference type="EMBL" id="VLNT01000002">
    <property type="protein sequence ID" value="TSD65730.1"/>
    <property type="molecule type" value="Genomic_DNA"/>
</dbReference>
<dbReference type="Proteomes" id="UP000316988">
    <property type="component" value="Unassembled WGS sequence"/>
</dbReference>
<dbReference type="PANTHER" id="PTHR43847:SF1">
    <property type="entry name" value="BLL3993 PROTEIN"/>
    <property type="match status" value="1"/>
</dbReference>
<organism evidence="6 7">
    <name type="scientific">Aeromicrobium piscarium</name>
    <dbReference type="NCBI Taxonomy" id="2590901"/>
    <lineage>
        <taxon>Bacteria</taxon>
        <taxon>Bacillati</taxon>
        <taxon>Actinomycetota</taxon>
        <taxon>Actinomycetes</taxon>
        <taxon>Propionibacteriales</taxon>
        <taxon>Nocardioidaceae</taxon>
        <taxon>Aeromicrobium</taxon>
    </lineage>
</organism>
<feature type="transmembrane region" description="Helical" evidence="5">
    <location>
        <begin position="6"/>
        <end position="27"/>
    </location>
</feature>
<evidence type="ECO:0000256" key="2">
    <source>
        <dbReference type="ARBA" id="ARBA00022692"/>
    </source>
</evidence>
<keyword evidence="3 5" id="KW-1133">Transmembrane helix</keyword>
<comment type="caution">
    <text evidence="6">The sequence shown here is derived from an EMBL/GenBank/DDBJ whole genome shotgun (WGS) entry which is preliminary data.</text>
</comment>
<dbReference type="PANTHER" id="PTHR43847">
    <property type="entry name" value="BLL3993 PROTEIN"/>
    <property type="match status" value="1"/>
</dbReference>
<evidence type="ECO:0000313" key="7">
    <source>
        <dbReference type="Proteomes" id="UP000316988"/>
    </source>
</evidence>